<dbReference type="Gene3D" id="4.10.280.50">
    <property type="match status" value="1"/>
</dbReference>
<keyword evidence="8 15" id="KW-1133">Transmembrane helix</keyword>
<dbReference type="InterPro" id="IPR002293">
    <property type="entry name" value="AA/rel_permease1"/>
</dbReference>
<feature type="compositionally biased region" description="Basic and acidic residues" evidence="14">
    <location>
        <begin position="1369"/>
        <end position="1378"/>
    </location>
</feature>
<dbReference type="GO" id="GO:0015101">
    <property type="term" value="F:organic cation transmembrane transporter activity"/>
    <property type="evidence" value="ECO:0007669"/>
    <property type="project" value="UniProtKB-ARBA"/>
</dbReference>
<dbReference type="InterPro" id="IPR004840">
    <property type="entry name" value="Amino_acid_permease_CS"/>
</dbReference>
<protein>
    <recommendedName>
        <fullName evidence="4 13">Glutamate decarboxylase</fullName>
        <ecNumber evidence="4 13">4.1.1.15</ecNumber>
    </recommendedName>
</protein>
<comment type="subcellular location">
    <subcellularLocation>
        <location evidence="2">Membrane</location>
        <topology evidence="2">Multi-pass membrane protein</topology>
    </subcellularLocation>
</comment>
<dbReference type="FunFam" id="3.40.640.10:FF:000017">
    <property type="entry name" value="Glutamate decarboxylase"/>
    <property type="match status" value="1"/>
</dbReference>
<keyword evidence="10 13" id="KW-0456">Lyase</keyword>
<dbReference type="PROSITE" id="PS00218">
    <property type="entry name" value="AMINO_ACID_PERMEASE_1"/>
    <property type="match status" value="1"/>
</dbReference>
<keyword evidence="9 15" id="KW-0472">Membrane</keyword>
<sequence>MVHLDQVTNDSEVQKGNAGGIDESQLGPQGAQSGDFETSIYGSRFAAEDLPRNEMPSGEMPAATAYRMIKDDLTLDGNPTLNLASFVTTYMEPEVEKLMTDAFSKNFIDYEEYPVSADIQNRCVNMIARLFNIPTHDDNTNAMGTSTVGSSEAIMLATLAMKKTWVNKRKAEGKDYSRPNIIMNSAVQVCWEKAARYFDVEEKYVYCTKDRYVIDPKEAVDLIDENTIGICSILGTTYTGEYEDTKAINDLLVERNLDIPIHVDAASGGFVAPFVKPDLIWDFRLEKVVSINVSGHKYGLVYPGVGWCIWRDPKFLPTELIFNINYLGADQASLTLNFSRGASQVLGQYYQLIRLGKSGYRAIMFNLTKTADYLAASVQKMGFLLMSKTRGEGLPLVAFRLNPDDGHLFDEFAIAHQLRQRGWVVPAYTMAPHSEGLKMMRVVVREDFSRSRCEALIADIKLAMETLGKMDEQKVKEHKEHIKQHGTNTGRHKKMNQQFTDEKHSLQSKTGKTHATTPQRGRRRWLEVSAFHHTTGRTYQHLNCVNIAPTTYELSARGRIFDGLFERANDHSDRDEFDESERLCHLLLDYPDLGDFHKAGCHRIISLGEDNFLWHAQQAVELYENLFTVRPGGSYSGKVPPTQAELDAQQTLLNLAKKCLAQASKDHNDLQVDYKFLHHAFKQKHWRKPTREELIVAHHLRHNKQQVDFVVTFEDRYVECLQPSMEDGDDEDEGSQNAVNDEDDDKLDSDGGDPLPELNYDFDLPTPEASSQPEPSSSQPRPAAVTLVDLYFFESEGSSTPTTVGGITNMYTIFFVKTLRRMRVTRAPPHIGTRNDLRVAHDISFSTTISITMTGGGISDDARQLAALGHTQELKRTFSPLAMLGLAFAILNSWTALATSLSLALPSGGPTSVLWGLITAGICNLCLAASLAEFLSAYPSAGGQYHWAAMLCPNSRMISWITGWINVGGWMALTATGGLLGSQLILGIISLMSPSYDPKSWHQFLIYIGYNVFAFCLNAFANRIIPHIDRGAIIWSITGFVVVSITILACASPNYSSAEFVFGEFINETGWPDGVAWLLGLLQGGFGLTGYDAVAHMIEEIPNPRKTGPFVMITCVAIGTFTGFIFLMCLLFVAGNIDDVIASPAGPLLQILYNATSSRAGAICLLMFPLVCTVFATIAIMTTSSRMAWAFARDRGLPASKFFSKVHKGLDVPVNALALTLALVIIFGCVFLGSSSAFNAITSASVVALSITYGIPIALNVLQERKGLPADRAFILPSWFAWFANLLGLAYVIITSVLFLFPPELPVNSNNMNYCVVAFGIWLLISLLTWIFDGRKNYTGPKVDIVDEHVLTASPSPEVVRTNNNDLDYSEKGKESGF</sequence>
<dbReference type="InterPro" id="IPR002129">
    <property type="entry name" value="PyrdxlP-dep_de-COase"/>
</dbReference>
<dbReference type="EC" id="4.1.1.15" evidence="4 13"/>
<feature type="region of interest" description="Disordered" evidence="14">
    <location>
        <begin position="1357"/>
        <end position="1378"/>
    </location>
</feature>
<feature type="modified residue" description="N6-(pyridoxal phosphate)lysine" evidence="12">
    <location>
        <position position="297"/>
    </location>
</feature>
<dbReference type="Gene3D" id="3.90.1150.160">
    <property type="match status" value="1"/>
</dbReference>
<dbReference type="GO" id="GO:0006538">
    <property type="term" value="P:L-glutamate catabolic process"/>
    <property type="evidence" value="ECO:0007669"/>
    <property type="project" value="TreeGrafter"/>
</dbReference>
<dbReference type="FunFam" id="4.10.280.50:FF:000001">
    <property type="entry name" value="Glutamate decarboxylase"/>
    <property type="match status" value="1"/>
</dbReference>
<evidence type="ECO:0000256" key="5">
    <source>
        <dbReference type="ARBA" id="ARBA00022448"/>
    </source>
</evidence>
<feature type="transmembrane region" description="Helical" evidence="15">
    <location>
        <begin position="1033"/>
        <end position="1055"/>
    </location>
</feature>
<feature type="compositionally biased region" description="Low complexity" evidence="14">
    <location>
        <begin position="767"/>
        <end position="782"/>
    </location>
</feature>
<accession>A0A4S9B7Y0</accession>
<dbReference type="GO" id="GO:0016020">
    <property type="term" value="C:membrane"/>
    <property type="evidence" value="ECO:0007669"/>
    <property type="project" value="UniProtKB-SubCell"/>
</dbReference>
<feature type="region of interest" description="Disordered" evidence="14">
    <location>
        <begin position="1"/>
        <end position="33"/>
    </location>
</feature>
<evidence type="ECO:0000256" key="1">
    <source>
        <dbReference type="ARBA" id="ARBA00001933"/>
    </source>
</evidence>
<comment type="cofactor">
    <cofactor evidence="1 12 13">
        <name>pyridoxal 5'-phosphate</name>
        <dbReference type="ChEBI" id="CHEBI:597326"/>
    </cofactor>
</comment>
<dbReference type="Gene3D" id="3.40.640.10">
    <property type="entry name" value="Type I PLP-dependent aspartate aminotransferase-like (Major domain)"/>
    <property type="match status" value="1"/>
</dbReference>
<feature type="transmembrane region" description="Helical" evidence="15">
    <location>
        <begin position="1110"/>
        <end position="1134"/>
    </location>
</feature>
<dbReference type="Proteomes" id="UP000304928">
    <property type="component" value="Unassembled WGS sequence"/>
</dbReference>
<name>A0A4S9B7Y0_AURPU</name>
<evidence type="ECO:0000256" key="14">
    <source>
        <dbReference type="SAM" id="MobiDB-lite"/>
    </source>
</evidence>
<evidence type="ECO:0000256" key="4">
    <source>
        <dbReference type="ARBA" id="ARBA00012421"/>
    </source>
</evidence>
<evidence type="ECO:0000256" key="9">
    <source>
        <dbReference type="ARBA" id="ARBA00023136"/>
    </source>
</evidence>
<feature type="transmembrane region" description="Helical" evidence="15">
    <location>
        <begin position="972"/>
        <end position="992"/>
    </location>
</feature>
<evidence type="ECO:0000256" key="13">
    <source>
        <dbReference type="RuleBase" id="RU361171"/>
    </source>
</evidence>
<dbReference type="InterPro" id="IPR015424">
    <property type="entry name" value="PyrdxlP-dep_Trfase"/>
</dbReference>
<evidence type="ECO:0000256" key="12">
    <source>
        <dbReference type="PIRSR" id="PIRSR602129-50"/>
    </source>
</evidence>
<evidence type="ECO:0000313" key="16">
    <source>
        <dbReference type="EMBL" id="THW88849.1"/>
    </source>
</evidence>
<evidence type="ECO:0000256" key="6">
    <source>
        <dbReference type="ARBA" id="ARBA00022692"/>
    </source>
</evidence>
<keyword evidence="7 12" id="KW-0663">Pyridoxal phosphate</keyword>
<dbReference type="FunFam" id="1.20.1740.10:FF:000046">
    <property type="entry name" value="Amino-acid permease, putative"/>
    <property type="match status" value="1"/>
</dbReference>
<dbReference type="PANTHER" id="PTHR43321">
    <property type="entry name" value="GLUTAMATE DECARBOXYLASE"/>
    <property type="match status" value="1"/>
</dbReference>
<dbReference type="NCBIfam" id="TIGR01788">
    <property type="entry name" value="Glu-decarb-GAD"/>
    <property type="match status" value="1"/>
</dbReference>
<feature type="compositionally biased region" description="Polar residues" evidence="14">
    <location>
        <begin position="1"/>
        <end position="11"/>
    </location>
</feature>
<dbReference type="EMBL" id="QZAR01000093">
    <property type="protein sequence ID" value="THW88849.1"/>
    <property type="molecule type" value="Genomic_DNA"/>
</dbReference>
<dbReference type="PANTHER" id="PTHR43321:SF6">
    <property type="entry name" value="GLUTAMATE DECARBOXYLASE"/>
    <property type="match status" value="1"/>
</dbReference>
<feature type="region of interest" description="Disordered" evidence="14">
    <location>
        <begin position="723"/>
        <end position="782"/>
    </location>
</feature>
<keyword evidence="13" id="KW-0210">Decarboxylase</keyword>
<feature type="transmembrane region" description="Helical" evidence="15">
    <location>
        <begin position="1160"/>
        <end position="1181"/>
    </location>
</feature>
<proteinExistence type="inferred from homology"/>
<evidence type="ECO:0000256" key="15">
    <source>
        <dbReference type="SAM" id="Phobius"/>
    </source>
</evidence>
<dbReference type="Pfam" id="PF00282">
    <property type="entry name" value="Pyridoxal_deC"/>
    <property type="match status" value="1"/>
</dbReference>
<keyword evidence="5" id="KW-0813">Transport</keyword>
<comment type="similarity">
    <text evidence="3 13">Belongs to the group II decarboxylase family.</text>
</comment>
<feature type="transmembrane region" description="Helical" evidence="15">
    <location>
        <begin position="1214"/>
        <end position="1234"/>
    </location>
</feature>
<feature type="transmembrane region" description="Helical" evidence="15">
    <location>
        <begin position="1311"/>
        <end position="1332"/>
    </location>
</feature>
<evidence type="ECO:0000256" key="11">
    <source>
        <dbReference type="ARBA" id="ARBA00048868"/>
    </source>
</evidence>
<dbReference type="Pfam" id="PF13520">
    <property type="entry name" value="AA_permease_2"/>
    <property type="match status" value="1"/>
</dbReference>
<evidence type="ECO:0000256" key="3">
    <source>
        <dbReference type="ARBA" id="ARBA00009533"/>
    </source>
</evidence>
<dbReference type="InterPro" id="IPR010107">
    <property type="entry name" value="Glutamate_decarboxylase"/>
</dbReference>
<reference evidence="16 17" key="1">
    <citation type="submission" date="2018-10" db="EMBL/GenBank/DDBJ databases">
        <title>Fifty Aureobasidium pullulans genomes reveal a recombining polyextremotolerant generalist.</title>
        <authorList>
            <person name="Gostincar C."/>
            <person name="Turk M."/>
            <person name="Zajc J."/>
            <person name="Gunde-Cimerman N."/>
        </authorList>
    </citation>
    <scope>NUCLEOTIDE SEQUENCE [LARGE SCALE GENOMIC DNA]</scope>
    <source>
        <strain evidence="16 17">EXF-10507</strain>
    </source>
</reference>
<dbReference type="FunFam" id="3.90.1150.160:FF:000004">
    <property type="entry name" value="Glutamate decarboxylase"/>
    <property type="match status" value="1"/>
</dbReference>
<organism evidence="16 17">
    <name type="scientific">Aureobasidium pullulans</name>
    <name type="common">Black yeast</name>
    <name type="synonym">Pullularia pullulans</name>
    <dbReference type="NCBI Taxonomy" id="5580"/>
    <lineage>
        <taxon>Eukaryota</taxon>
        <taxon>Fungi</taxon>
        <taxon>Dikarya</taxon>
        <taxon>Ascomycota</taxon>
        <taxon>Pezizomycotina</taxon>
        <taxon>Dothideomycetes</taxon>
        <taxon>Dothideomycetidae</taxon>
        <taxon>Dothideales</taxon>
        <taxon>Saccotheciaceae</taxon>
        <taxon>Aureobasidium</taxon>
    </lineage>
</organism>
<dbReference type="GO" id="GO:0005829">
    <property type="term" value="C:cytosol"/>
    <property type="evidence" value="ECO:0007669"/>
    <property type="project" value="TreeGrafter"/>
</dbReference>
<dbReference type="GO" id="GO:0004351">
    <property type="term" value="F:glutamate decarboxylase activity"/>
    <property type="evidence" value="ECO:0007669"/>
    <property type="project" value="UniProtKB-EC"/>
</dbReference>
<evidence type="ECO:0000313" key="17">
    <source>
        <dbReference type="Proteomes" id="UP000304928"/>
    </source>
</evidence>
<comment type="caution">
    <text evidence="16">The sequence shown here is derived from an EMBL/GenBank/DDBJ whole genome shotgun (WGS) entry which is preliminary data.</text>
</comment>
<feature type="transmembrane region" description="Helical" evidence="15">
    <location>
        <begin position="1274"/>
        <end position="1299"/>
    </location>
</feature>
<feature type="transmembrane region" description="Helical" evidence="15">
    <location>
        <begin position="1240"/>
        <end position="1262"/>
    </location>
</feature>
<dbReference type="GO" id="GO:0006865">
    <property type="term" value="P:amino acid transport"/>
    <property type="evidence" value="ECO:0007669"/>
    <property type="project" value="InterPro"/>
</dbReference>
<feature type="region of interest" description="Disordered" evidence="14">
    <location>
        <begin position="502"/>
        <end position="522"/>
    </location>
</feature>
<feature type="transmembrane region" description="Helical" evidence="15">
    <location>
        <begin position="912"/>
        <end position="932"/>
    </location>
</feature>
<feature type="transmembrane region" description="Helical" evidence="15">
    <location>
        <begin position="881"/>
        <end position="905"/>
    </location>
</feature>
<dbReference type="SUPFAM" id="SSF53383">
    <property type="entry name" value="PLP-dependent transferases"/>
    <property type="match status" value="1"/>
</dbReference>
<evidence type="ECO:0000256" key="2">
    <source>
        <dbReference type="ARBA" id="ARBA00004141"/>
    </source>
</evidence>
<keyword evidence="6 15" id="KW-0812">Transmembrane</keyword>
<evidence type="ECO:0000256" key="10">
    <source>
        <dbReference type="ARBA" id="ARBA00023239"/>
    </source>
</evidence>
<evidence type="ECO:0000256" key="8">
    <source>
        <dbReference type="ARBA" id="ARBA00022989"/>
    </source>
</evidence>
<feature type="transmembrane region" description="Helical" evidence="15">
    <location>
        <begin position="1004"/>
        <end position="1021"/>
    </location>
</feature>
<gene>
    <name evidence="16" type="ORF">D6D15_05678</name>
</gene>
<comment type="catalytic activity">
    <reaction evidence="11 13">
        <text>L-glutamate + H(+) = 4-aminobutanoate + CO2</text>
        <dbReference type="Rhea" id="RHEA:17785"/>
        <dbReference type="ChEBI" id="CHEBI:15378"/>
        <dbReference type="ChEBI" id="CHEBI:16526"/>
        <dbReference type="ChEBI" id="CHEBI:29985"/>
        <dbReference type="ChEBI" id="CHEBI:59888"/>
        <dbReference type="EC" id="4.1.1.15"/>
    </reaction>
</comment>
<feature type="compositionally biased region" description="Acidic residues" evidence="14">
    <location>
        <begin position="726"/>
        <end position="751"/>
    </location>
</feature>
<feature type="compositionally biased region" description="Polar residues" evidence="14">
    <location>
        <begin position="507"/>
        <end position="519"/>
    </location>
</feature>
<dbReference type="GO" id="GO:0030170">
    <property type="term" value="F:pyridoxal phosphate binding"/>
    <property type="evidence" value="ECO:0007669"/>
    <property type="project" value="InterPro"/>
</dbReference>
<dbReference type="Gene3D" id="1.20.1740.10">
    <property type="entry name" value="Amino acid/polyamine transporter I"/>
    <property type="match status" value="1"/>
</dbReference>
<evidence type="ECO:0000256" key="7">
    <source>
        <dbReference type="ARBA" id="ARBA00022898"/>
    </source>
</evidence>
<dbReference type="InterPro" id="IPR015421">
    <property type="entry name" value="PyrdxlP-dep_Trfase_major"/>
</dbReference>